<dbReference type="RefSeq" id="WP_280876319.1">
    <property type="nucleotide sequence ID" value="NZ_JARXVH010000004.1"/>
</dbReference>
<comment type="caution">
    <text evidence="1">The sequence shown here is derived from an EMBL/GenBank/DDBJ whole genome shotgun (WGS) entry which is preliminary data.</text>
</comment>
<organism evidence="1 2">
    <name type="scientific">Streptomyces pseudovenezuelae</name>
    <dbReference type="NCBI Taxonomy" id="67350"/>
    <lineage>
        <taxon>Bacteria</taxon>
        <taxon>Bacillati</taxon>
        <taxon>Actinomycetota</taxon>
        <taxon>Actinomycetes</taxon>
        <taxon>Kitasatosporales</taxon>
        <taxon>Streptomycetaceae</taxon>
        <taxon>Streptomyces</taxon>
        <taxon>Streptomyces aurantiacus group</taxon>
    </lineage>
</organism>
<evidence type="ECO:0000313" key="2">
    <source>
        <dbReference type="Proteomes" id="UP001160499"/>
    </source>
</evidence>
<evidence type="ECO:0000313" key="1">
    <source>
        <dbReference type="EMBL" id="MDH6215313.1"/>
    </source>
</evidence>
<sequence>MFADPADAKARADCIRGVTKSVPALAEYDYVQGRFLVRVSRYLTPERAALYGTAVARLS</sequence>
<proteinExistence type="predicted"/>
<dbReference type="EMBL" id="JARXVH010000004">
    <property type="protein sequence ID" value="MDH6215313.1"/>
    <property type="molecule type" value="Genomic_DNA"/>
</dbReference>
<protein>
    <submittedName>
        <fullName evidence="1">Uncharacterized protein</fullName>
    </submittedName>
</protein>
<keyword evidence="2" id="KW-1185">Reference proteome</keyword>
<dbReference type="Proteomes" id="UP001160499">
    <property type="component" value="Unassembled WGS sequence"/>
</dbReference>
<accession>A0ABT6LG88</accession>
<gene>
    <name evidence="1" type="ORF">M2283_002617</name>
</gene>
<name>A0ABT6LG88_9ACTN</name>
<reference evidence="1 2" key="1">
    <citation type="submission" date="2023-04" db="EMBL/GenBank/DDBJ databases">
        <title>Forest soil microbial communities from Buena Vista Peninsula, Colon Province, Panama.</title>
        <authorList>
            <person name="Bouskill N."/>
        </authorList>
    </citation>
    <scope>NUCLEOTIDE SEQUENCE [LARGE SCALE GENOMIC DNA]</scope>
    <source>
        <strain evidence="1 2">GGS1</strain>
    </source>
</reference>